<feature type="region of interest" description="Disordered" evidence="1">
    <location>
        <begin position="286"/>
        <end position="317"/>
    </location>
</feature>
<feature type="compositionally biased region" description="Gly residues" evidence="1">
    <location>
        <begin position="99"/>
        <end position="114"/>
    </location>
</feature>
<feature type="compositionally biased region" description="Gly residues" evidence="1">
    <location>
        <begin position="178"/>
        <end position="187"/>
    </location>
</feature>
<evidence type="ECO:0000256" key="1">
    <source>
        <dbReference type="SAM" id="MobiDB-lite"/>
    </source>
</evidence>
<dbReference type="AlphaFoldDB" id="A0AB34GR40"/>
<organism evidence="2 3">
    <name type="scientific">Eschrichtius robustus</name>
    <name type="common">California gray whale</name>
    <name type="synonym">Eschrichtius gibbosus</name>
    <dbReference type="NCBI Taxonomy" id="9764"/>
    <lineage>
        <taxon>Eukaryota</taxon>
        <taxon>Metazoa</taxon>
        <taxon>Chordata</taxon>
        <taxon>Craniata</taxon>
        <taxon>Vertebrata</taxon>
        <taxon>Euteleostomi</taxon>
        <taxon>Mammalia</taxon>
        <taxon>Eutheria</taxon>
        <taxon>Laurasiatheria</taxon>
        <taxon>Artiodactyla</taxon>
        <taxon>Whippomorpha</taxon>
        <taxon>Cetacea</taxon>
        <taxon>Mysticeti</taxon>
        <taxon>Eschrichtiidae</taxon>
        <taxon>Eschrichtius</taxon>
    </lineage>
</organism>
<dbReference type="Proteomes" id="UP001159641">
    <property type="component" value="Unassembled WGS sequence"/>
</dbReference>
<feature type="region of interest" description="Disordered" evidence="1">
    <location>
        <begin position="162"/>
        <end position="206"/>
    </location>
</feature>
<keyword evidence="3" id="KW-1185">Reference proteome</keyword>
<name>A0AB34GR40_ESCRO</name>
<feature type="compositionally biased region" description="Basic and acidic residues" evidence="1">
    <location>
        <begin position="163"/>
        <end position="173"/>
    </location>
</feature>
<gene>
    <name evidence="2" type="ORF">J1605_010976</name>
</gene>
<evidence type="ECO:0000313" key="3">
    <source>
        <dbReference type="Proteomes" id="UP001159641"/>
    </source>
</evidence>
<feature type="compositionally biased region" description="Polar residues" evidence="1">
    <location>
        <begin position="366"/>
        <end position="377"/>
    </location>
</feature>
<sequence>MWVQEWREQGSGLGNSLLLYSCGGHVWAGWGARNSPGRAVWTSQDACSRWVDSAWSLQRPQEESGLCLKRVLAPEGQCAGRSVTGGRVSAEAVGQGEASPGGSGERAGGGGAGGRWDLWVDRGIHWLKDTPPDACSGSRLHGPTQSRASWKALSGVRAALRPGHLDPEADHPSRGPVRGRGGAGGGRAQTEEGRGPKAARSHSPPAGLLARHLSRAKPDLPQGCSPSQRSFPRATRQELCPLSCVFPANGPLALAGSSSLERGAQDTGLAFTSVAKAVTTSPARVAPGGTTCRGPEGRAVAPPASCRPSKAGRGGGHGRRLCGVWGAHLGSKVARAWGPHWELGGDQDDSACRSPPPPAPPDAERTCQQTVHASAAG</sequence>
<feature type="region of interest" description="Disordered" evidence="1">
    <location>
        <begin position="340"/>
        <end position="377"/>
    </location>
</feature>
<proteinExistence type="predicted"/>
<reference evidence="2 3" key="1">
    <citation type="submission" date="2022-11" db="EMBL/GenBank/DDBJ databases">
        <title>Whole genome sequence of Eschrichtius robustus ER-17-0199.</title>
        <authorList>
            <person name="Bruniche-Olsen A."/>
            <person name="Black A.N."/>
            <person name="Fields C.J."/>
            <person name="Walden K."/>
            <person name="Dewoody J.A."/>
        </authorList>
    </citation>
    <scope>NUCLEOTIDE SEQUENCE [LARGE SCALE GENOMIC DNA]</scope>
    <source>
        <strain evidence="2">ER-17-0199</strain>
        <tissue evidence="2">Blubber</tissue>
    </source>
</reference>
<feature type="region of interest" description="Disordered" evidence="1">
    <location>
        <begin position="89"/>
        <end position="114"/>
    </location>
</feature>
<dbReference type="EMBL" id="JAIQCJ010002141">
    <property type="protein sequence ID" value="KAJ8781718.1"/>
    <property type="molecule type" value="Genomic_DNA"/>
</dbReference>
<comment type="caution">
    <text evidence="2">The sequence shown here is derived from an EMBL/GenBank/DDBJ whole genome shotgun (WGS) entry which is preliminary data.</text>
</comment>
<protein>
    <submittedName>
        <fullName evidence="2">Uncharacterized protein</fullName>
    </submittedName>
</protein>
<evidence type="ECO:0000313" key="2">
    <source>
        <dbReference type="EMBL" id="KAJ8781718.1"/>
    </source>
</evidence>
<dbReference type="PROSITE" id="PS51257">
    <property type="entry name" value="PROKAR_LIPOPROTEIN"/>
    <property type="match status" value="1"/>
</dbReference>
<accession>A0AB34GR40</accession>